<organism evidence="1 2">
    <name type="scientific">Aurantiacibacter gilvus</name>
    <dbReference type="NCBI Taxonomy" id="3139141"/>
    <lineage>
        <taxon>Bacteria</taxon>
        <taxon>Pseudomonadati</taxon>
        <taxon>Pseudomonadota</taxon>
        <taxon>Alphaproteobacteria</taxon>
        <taxon>Sphingomonadales</taxon>
        <taxon>Erythrobacteraceae</taxon>
        <taxon>Aurantiacibacter</taxon>
    </lineage>
</organism>
<reference evidence="1 2" key="1">
    <citation type="submission" date="2024-04" db="EMBL/GenBank/DDBJ databases">
        <title>Aurantiacibacter sp. DGU6 16S ribosomal RNA gene Genome sequencing and assembly.</title>
        <authorList>
            <person name="Park S."/>
        </authorList>
    </citation>
    <scope>NUCLEOTIDE SEQUENCE [LARGE SCALE GENOMIC DNA]</scope>
    <source>
        <strain evidence="1 2">DGU6</strain>
    </source>
</reference>
<gene>
    <name evidence="1" type="ORF">AAEO60_09430</name>
</gene>
<evidence type="ECO:0000313" key="1">
    <source>
        <dbReference type="EMBL" id="MEL1250891.1"/>
    </source>
</evidence>
<name>A0ABU9IEN3_9SPHN</name>
<accession>A0ABU9IEN3</accession>
<dbReference type="EMBL" id="JBBYHV010000001">
    <property type="protein sequence ID" value="MEL1250891.1"/>
    <property type="molecule type" value="Genomic_DNA"/>
</dbReference>
<sequence>MILPLEQMPPEFAAIEGSENRCGEPKFTDVDWQEDDINRQVMGECTMESYTVTPTRVDGSGVCQIGQGSMTSSPRLTVGIDQAEDSYRMVVSMEVRWSIRPPASRIPIG</sequence>
<evidence type="ECO:0000313" key="2">
    <source>
        <dbReference type="Proteomes" id="UP001497045"/>
    </source>
</evidence>
<dbReference type="RefSeq" id="WP_341673401.1">
    <property type="nucleotide sequence ID" value="NZ_JBBYHV010000001.1"/>
</dbReference>
<proteinExistence type="predicted"/>
<dbReference type="Proteomes" id="UP001497045">
    <property type="component" value="Unassembled WGS sequence"/>
</dbReference>
<keyword evidence="2" id="KW-1185">Reference proteome</keyword>
<comment type="caution">
    <text evidence="1">The sequence shown here is derived from an EMBL/GenBank/DDBJ whole genome shotgun (WGS) entry which is preliminary data.</text>
</comment>
<protein>
    <submittedName>
        <fullName evidence="1">Uncharacterized protein</fullName>
    </submittedName>
</protein>